<evidence type="ECO:0000313" key="1">
    <source>
        <dbReference type="Proteomes" id="UP000887579"/>
    </source>
</evidence>
<sequence length="156" mass="17178">AGLVSAIAWPVALLSASSVIDNPWNVCVSRATEVGEHLADILLARHHGKRPITLIGFSLGARVIYHCLLSIFLYRTMNAQFTIAGTGPVQSKTEKKIVNFNLSHIVKGHMDYSRKLTEILEAVGIKVTPRSKASNDDLQKLEEDEISKDEKESTPK</sequence>
<organism evidence="1 2">
    <name type="scientific">Panagrolaimus sp. ES5</name>
    <dbReference type="NCBI Taxonomy" id="591445"/>
    <lineage>
        <taxon>Eukaryota</taxon>
        <taxon>Metazoa</taxon>
        <taxon>Ecdysozoa</taxon>
        <taxon>Nematoda</taxon>
        <taxon>Chromadorea</taxon>
        <taxon>Rhabditida</taxon>
        <taxon>Tylenchina</taxon>
        <taxon>Panagrolaimomorpha</taxon>
        <taxon>Panagrolaimoidea</taxon>
        <taxon>Panagrolaimidae</taxon>
        <taxon>Panagrolaimus</taxon>
    </lineage>
</organism>
<dbReference type="WBParaSite" id="ES5_v2.g25762.t1">
    <property type="protein sequence ID" value="ES5_v2.g25762.t1"/>
    <property type="gene ID" value="ES5_v2.g25762"/>
</dbReference>
<protein>
    <submittedName>
        <fullName evidence="2">Transmembrane and coiled-coil domain-containing protein 4</fullName>
    </submittedName>
</protein>
<name>A0AC34G7S0_9BILA</name>
<accession>A0AC34G7S0</accession>
<evidence type="ECO:0000313" key="2">
    <source>
        <dbReference type="WBParaSite" id="ES5_v2.g25762.t1"/>
    </source>
</evidence>
<dbReference type="Proteomes" id="UP000887579">
    <property type="component" value="Unplaced"/>
</dbReference>
<proteinExistence type="predicted"/>
<reference evidence="2" key="1">
    <citation type="submission" date="2022-11" db="UniProtKB">
        <authorList>
            <consortium name="WormBaseParasite"/>
        </authorList>
    </citation>
    <scope>IDENTIFICATION</scope>
</reference>